<evidence type="ECO:0000256" key="4">
    <source>
        <dbReference type="ARBA" id="ARBA00022723"/>
    </source>
</evidence>
<protein>
    <recommendedName>
        <fullName evidence="11">Alanine--tRNA ligase</fullName>
        <ecNumber evidence="11">6.1.1.7</ecNumber>
    </recommendedName>
    <alternativeName>
        <fullName evidence="11">Alanyl-tRNA synthetase</fullName>
        <shortName evidence="11">AlaRS</shortName>
    </alternativeName>
</protein>
<dbReference type="Pfam" id="PF07973">
    <property type="entry name" value="tRNA_SAD"/>
    <property type="match status" value="1"/>
</dbReference>
<keyword evidence="3 11" id="KW-0436">Ligase</keyword>
<dbReference type="GO" id="GO:0002161">
    <property type="term" value="F:aminoacyl-tRNA deacylase activity"/>
    <property type="evidence" value="ECO:0007669"/>
    <property type="project" value="TreeGrafter"/>
</dbReference>
<dbReference type="SUPFAM" id="SSF101353">
    <property type="entry name" value="Putative anticodon-binding domain of alanyl-tRNA synthetase (AlaRS)"/>
    <property type="match status" value="1"/>
</dbReference>
<keyword evidence="4 11" id="KW-0479">Metal-binding</keyword>
<dbReference type="STRING" id="859654.BVAF_170"/>
<dbReference type="InterPro" id="IPR023033">
    <property type="entry name" value="Ala_tRNA_ligase_euk/bac"/>
</dbReference>
<dbReference type="PROSITE" id="PS50860">
    <property type="entry name" value="AA_TRNA_LIGASE_II_ALA"/>
    <property type="match status" value="1"/>
</dbReference>
<dbReference type="GO" id="GO:0006419">
    <property type="term" value="P:alanyl-tRNA aminoacylation"/>
    <property type="evidence" value="ECO:0007669"/>
    <property type="project" value="UniProtKB-UniRule"/>
</dbReference>
<dbReference type="SMART" id="SM00863">
    <property type="entry name" value="tRNA_SAD"/>
    <property type="match status" value="1"/>
</dbReference>
<feature type="domain" description="Alanyl-transfer RNA synthetases family profile" evidence="12">
    <location>
        <begin position="3"/>
        <end position="715"/>
    </location>
</feature>
<dbReference type="Gene3D" id="3.30.54.20">
    <property type="match status" value="1"/>
</dbReference>
<dbReference type="CDD" id="cd00673">
    <property type="entry name" value="AlaRS_core"/>
    <property type="match status" value="1"/>
</dbReference>
<evidence type="ECO:0000313" key="14">
    <source>
        <dbReference type="Proteomes" id="UP000007464"/>
    </source>
</evidence>
<dbReference type="KEGG" id="bva:BVAF_170"/>
<evidence type="ECO:0000256" key="2">
    <source>
        <dbReference type="ARBA" id="ARBA00022555"/>
    </source>
</evidence>
<dbReference type="FunFam" id="3.30.980.10:FF:000004">
    <property type="entry name" value="Alanine--tRNA ligase, cytoplasmic"/>
    <property type="match status" value="1"/>
</dbReference>
<organism evidence="13 14">
    <name type="scientific">Blochmanniella vafra (strain BVAF)</name>
    <dbReference type="NCBI Taxonomy" id="859654"/>
    <lineage>
        <taxon>Bacteria</taxon>
        <taxon>Pseudomonadati</taxon>
        <taxon>Pseudomonadota</taxon>
        <taxon>Gammaproteobacteria</taxon>
        <taxon>Enterobacterales</taxon>
        <taxon>Enterobacteriaceae</taxon>
        <taxon>ant endosymbionts</taxon>
        <taxon>Candidatus Blochmanniella</taxon>
    </lineage>
</organism>
<comment type="cofactor">
    <cofactor evidence="11">
        <name>Zn(2+)</name>
        <dbReference type="ChEBI" id="CHEBI:29105"/>
    </cofactor>
    <text evidence="11">Binds 1 zinc ion per subunit.</text>
</comment>
<gene>
    <name evidence="11 13" type="primary">alaS</name>
    <name evidence="13" type="ordered locus">BVAF_170</name>
</gene>
<dbReference type="FunFam" id="3.10.310.40:FF:000001">
    <property type="entry name" value="Alanine--tRNA ligase"/>
    <property type="match status" value="1"/>
</dbReference>
<evidence type="ECO:0000259" key="12">
    <source>
        <dbReference type="PROSITE" id="PS50860"/>
    </source>
</evidence>
<evidence type="ECO:0000256" key="10">
    <source>
        <dbReference type="ARBA" id="ARBA00023146"/>
    </source>
</evidence>
<feature type="binding site" evidence="11">
    <location>
        <position position="672"/>
    </location>
    <ligand>
        <name>Zn(2+)</name>
        <dbReference type="ChEBI" id="CHEBI:29105"/>
    </ligand>
</feature>
<dbReference type="EMBL" id="CP002189">
    <property type="protein sequence ID" value="ADV33577.1"/>
    <property type="molecule type" value="Genomic_DNA"/>
</dbReference>
<feature type="binding site" evidence="11">
    <location>
        <position position="573"/>
    </location>
    <ligand>
        <name>Zn(2+)</name>
        <dbReference type="ChEBI" id="CHEBI:29105"/>
    </ligand>
</feature>
<dbReference type="Proteomes" id="UP000007464">
    <property type="component" value="Chromosome"/>
</dbReference>
<dbReference type="NCBIfam" id="TIGR00344">
    <property type="entry name" value="alaS"/>
    <property type="match status" value="1"/>
</dbReference>
<feature type="binding site" evidence="11">
    <location>
        <position position="569"/>
    </location>
    <ligand>
        <name>Zn(2+)</name>
        <dbReference type="ChEBI" id="CHEBI:29105"/>
    </ligand>
</feature>
<keyword evidence="8 11" id="KW-0694">RNA-binding</keyword>
<dbReference type="Pfam" id="PF02272">
    <property type="entry name" value="DHHA1"/>
    <property type="match status" value="1"/>
</dbReference>
<comment type="domain">
    <text evidence="11">Consists of three domains; the N-terminal catalytic domain, the editing domain and the C-terminal C-Ala domain. The editing domain removes incorrectly charged amino acids, while the C-Ala domain, along with tRNA(Ala), serves as a bridge to cooperatively bring together the editing and aminoacylation centers thus stimulating deacylation of misacylated tRNAs.</text>
</comment>
<dbReference type="OrthoDB" id="9803884at2"/>
<dbReference type="Pfam" id="PF01411">
    <property type="entry name" value="tRNA-synt_2c"/>
    <property type="match status" value="1"/>
</dbReference>
<comment type="function">
    <text evidence="11">Catalyzes the attachment of alanine to tRNA(Ala) in a two-step reaction: alanine is first activated by ATP to form Ala-AMP and then transferred to the acceptor end of tRNA(Ala). Also edits incorrectly charged Ser-tRNA(Ala) and Gly-tRNA(Ala) via its editing domain.</text>
</comment>
<dbReference type="GO" id="GO:0004813">
    <property type="term" value="F:alanine-tRNA ligase activity"/>
    <property type="evidence" value="ECO:0007669"/>
    <property type="project" value="UniProtKB-UniRule"/>
</dbReference>
<comment type="similarity">
    <text evidence="1 11">Belongs to the class-II aminoacyl-tRNA synthetase family.</text>
</comment>
<dbReference type="HAMAP" id="MF_00036_B">
    <property type="entry name" value="Ala_tRNA_synth_B"/>
    <property type="match status" value="1"/>
</dbReference>
<keyword evidence="5 11" id="KW-0547">Nucleotide-binding</keyword>
<dbReference type="InterPro" id="IPR045864">
    <property type="entry name" value="aa-tRNA-synth_II/BPL/LPL"/>
</dbReference>
<dbReference type="Gene3D" id="3.30.930.10">
    <property type="entry name" value="Bira Bifunctional Protein, Domain 2"/>
    <property type="match status" value="1"/>
</dbReference>
<dbReference type="InterPro" id="IPR012947">
    <property type="entry name" value="tRNA_SAD"/>
</dbReference>
<accession>E8Q5T0</accession>
<evidence type="ECO:0000256" key="7">
    <source>
        <dbReference type="ARBA" id="ARBA00022840"/>
    </source>
</evidence>
<dbReference type="HOGENOM" id="CLU_004485_1_1_6"/>
<evidence type="ECO:0000256" key="9">
    <source>
        <dbReference type="ARBA" id="ARBA00022917"/>
    </source>
</evidence>
<dbReference type="SUPFAM" id="SSF55186">
    <property type="entry name" value="ThrRS/AlaRS common domain"/>
    <property type="match status" value="1"/>
</dbReference>
<evidence type="ECO:0000256" key="11">
    <source>
        <dbReference type="HAMAP-Rule" id="MF_00036"/>
    </source>
</evidence>
<keyword evidence="10 11" id="KW-0030">Aminoacyl-tRNA synthetase</keyword>
<keyword evidence="2 11" id="KW-0820">tRNA-binding</keyword>
<keyword evidence="14" id="KW-1185">Reference proteome</keyword>
<dbReference type="GO" id="GO:0005829">
    <property type="term" value="C:cytosol"/>
    <property type="evidence" value="ECO:0007669"/>
    <property type="project" value="TreeGrafter"/>
</dbReference>
<keyword evidence="11" id="KW-0963">Cytoplasm</keyword>
<evidence type="ECO:0000256" key="6">
    <source>
        <dbReference type="ARBA" id="ARBA00022833"/>
    </source>
</evidence>
<evidence type="ECO:0000256" key="3">
    <source>
        <dbReference type="ARBA" id="ARBA00022598"/>
    </source>
</evidence>
<dbReference type="InterPro" id="IPR018163">
    <property type="entry name" value="Thr/Ala-tRNA-synth_IIc_edit"/>
</dbReference>
<dbReference type="InterPro" id="IPR003156">
    <property type="entry name" value="DHHA1_dom"/>
</dbReference>
<keyword evidence="6 11" id="KW-0862">Zinc</keyword>
<dbReference type="InterPro" id="IPR050058">
    <property type="entry name" value="Ala-tRNA_ligase"/>
</dbReference>
<evidence type="ECO:0000256" key="8">
    <source>
        <dbReference type="ARBA" id="ARBA00022884"/>
    </source>
</evidence>
<dbReference type="RefSeq" id="WP_013516502.1">
    <property type="nucleotide sequence ID" value="NC_014909.2"/>
</dbReference>
<evidence type="ECO:0000256" key="1">
    <source>
        <dbReference type="ARBA" id="ARBA00008226"/>
    </source>
</evidence>
<comment type="subcellular location">
    <subcellularLocation>
        <location evidence="11">Cytoplasm</location>
    </subcellularLocation>
</comment>
<dbReference type="GO" id="GO:0045892">
    <property type="term" value="P:negative regulation of DNA-templated transcription"/>
    <property type="evidence" value="ECO:0007669"/>
    <property type="project" value="TreeGrafter"/>
</dbReference>
<dbReference type="AlphaFoldDB" id="E8Q5T0"/>
<dbReference type="GO" id="GO:0000049">
    <property type="term" value="F:tRNA binding"/>
    <property type="evidence" value="ECO:0007669"/>
    <property type="project" value="UniProtKB-KW"/>
</dbReference>
<proteinExistence type="inferred from homology"/>
<dbReference type="Gene3D" id="2.40.30.130">
    <property type="match status" value="1"/>
</dbReference>
<dbReference type="GO" id="GO:0008270">
    <property type="term" value="F:zinc ion binding"/>
    <property type="evidence" value="ECO:0007669"/>
    <property type="project" value="UniProtKB-UniRule"/>
</dbReference>
<dbReference type="GO" id="GO:0005524">
    <property type="term" value="F:ATP binding"/>
    <property type="evidence" value="ECO:0007669"/>
    <property type="project" value="UniProtKB-UniRule"/>
</dbReference>
<dbReference type="InterPro" id="IPR018165">
    <property type="entry name" value="Ala-tRNA-synth_IIc_core"/>
</dbReference>
<evidence type="ECO:0000313" key="13">
    <source>
        <dbReference type="EMBL" id="ADV33577.1"/>
    </source>
</evidence>
<dbReference type="FunFam" id="2.40.30.130:FF:000001">
    <property type="entry name" value="Alanine--tRNA ligase"/>
    <property type="match status" value="1"/>
</dbReference>
<feature type="binding site" evidence="11">
    <location>
        <position position="676"/>
    </location>
    <ligand>
        <name>Zn(2+)</name>
        <dbReference type="ChEBI" id="CHEBI:29105"/>
    </ligand>
</feature>
<sequence length="884" mass="100859">MYKSIVDVRQEFLNFFHKKEHQIISSSSLIPENDQTLLFTNSGMNQFKNIFLGIEKVLFKRVVTAQRCMRAGGKHNDLNNVGYTERHLTFFEMLGNFSFGDYFKDSAIEFAWELLTDSNWFALSKDKIWITTHICDNESYDIWTKHIGISKKRVIKIGSKNGHYSDSDNFWKMGNIGPCGPCSEIFYDLGDKFPGVPPNNDMTASSERYVEIWNLVFMQFNQRSNGNLESLPMLSVDTGMGLERITAILQGMCSNYLIDVFKNLIISISEVMNVKKSIADRSLYVIADHIRACAFLIKDGIIPDNEGRGYVLRRIIRRAVCHGRKLGVNGIFFYKLVTPLISSMSYITEILCDQVDLIEKILFNEEKLFENTLNKGLKLLRKSLIELKNNKILSGRVAFQLYSTYGFPLDLTQDICHEYNIKIDQLEFDQIMLKEKKQSKQLNRFCRVSGDITIPIDISSIFVGYKHVTYRAKIIALFQNNEAVKIVKSNTESMVILDFTPFYGESGGQIGDCGYLRAESGGVFEVRNTKKYGNITVQIGILKSGKINVGEEVFAQVNPLKRKLICLNHSATHLLHAALLEILGSHVTQKGSLINDRCLRFDFSHYDAMTEKQINSVENFINQQIWSNWVITEDLMPIESAYNNTDIIMLSKKQYNQEVRVVRIGNFSSELCTGTHSKNTGKIGLFVIVKELGIGAGIRRIEATTKDLALSIIQRKRTLIQNIIQIMHTDDDHLLNKIHALKLFSNKLEKEIRVLKNKQETQKILSSAHEVYYIKNVPILVKQIENIELETVFYMVGCIKRHLKSGLIVLINTRINNSIHLIVSVTEDLIERNHINSLDVVHYIMHNVGGKGGGKSDFAQAKIDNVINKSEFVANVKLLLRNFL</sequence>
<dbReference type="InterPro" id="IPR009000">
    <property type="entry name" value="Transl_B-barrel_sf"/>
</dbReference>
<dbReference type="InterPro" id="IPR002318">
    <property type="entry name" value="Ala-tRNA-lgiase_IIc"/>
</dbReference>
<keyword evidence="9 11" id="KW-0648">Protein biosynthesis</keyword>
<dbReference type="Gene3D" id="3.30.980.10">
    <property type="entry name" value="Threonyl-trna Synthetase, Chain A, domain 2"/>
    <property type="match status" value="1"/>
</dbReference>
<comment type="catalytic activity">
    <reaction evidence="11">
        <text>tRNA(Ala) + L-alanine + ATP = L-alanyl-tRNA(Ala) + AMP + diphosphate</text>
        <dbReference type="Rhea" id="RHEA:12540"/>
        <dbReference type="Rhea" id="RHEA-COMP:9657"/>
        <dbReference type="Rhea" id="RHEA-COMP:9923"/>
        <dbReference type="ChEBI" id="CHEBI:30616"/>
        <dbReference type="ChEBI" id="CHEBI:33019"/>
        <dbReference type="ChEBI" id="CHEBI:57972"/>
        <dbReference type="ChEBI" id="CHEBI:78442"/>
        <dbReference type="ChEBI" id="CHEBI:78497"/>
        <dbReference type="ChEBI" id="CHEBI:456215"/>
        <dbReference type="EC" id="6.1.1.7"/>
    </reaction>
</comment>
<dbReference type="InterPro" id="IPR018164">
    <property type="entry name" value="Ala-tRNA-synth_IIc_N"/>
</dbReference>
<keyword evidence="7 11" id="KW-0067">ATP-binding</keyword>
<evidence type="ECO:0000256" key="5">
    <source>
        <dbReference type="ARBA" id="ARBA00022741"/>
    </source>
</evidence>
<dbReference type="PANTHER" id="PTHR11777:SF9">
    <property type="entry name" value="ALANINE--TRNA LIGASE, CYTOPLASMIC"/>
    <property type="match status" value="1"/>
</dbReference>
<name>E8Q5T0_BLOVB</name>
<dbReference type="PANTHER" id="PTHR11777">
    <property type="entry name" value="ALANYL-TRNA SYNTHETASE"/>
    <property type="match status" value="1"/>
</dbReference>
<dbReference type="SUPFAM" id="SSF55681">
    <property type="entry name" value="Class II aaRS and biotin synthetases"/>
    <property type="match status" value="1"/>
</dbReference>
<dbReference type="Gene3D" id="3.10.310.40">
    <property type="match status" value="1"/>
</dbReference>
<comment type="subunit">
    <text evidence="11">Homotetramer.</text>
</comment>
<dbReference type="InterPro" id="IPR018162">
    <property type="entry name" value="Ala-tRNA-ligase_IIc_anticod-bd"/>
</dbReference>
<dbReference type="FunFam" id="3.30.930.10:FF:000004">
    <property type="entry name" value="Alanine--tRNA ligase"/>
    <property type="match status" value="1"/>
</dbReference>
<dbReference type="EC" id="6.1.1.7" evidence="11"/>
<dbReference type="PRINTS" id="PR00980">
    <property type="entry name" value="TRNASYNTHALA"/>
</dbReference>
<reference evidence="13 14" key="1">
    <citation type="journal article" date="2010" name="BMC Genomics">
        <title>Unprecedented loss of ammonia assimilation capability in a urease-encoding bacterial mutualist.</title>
        <authorList>
            <person name="Williams L.E."/>
            <person name="Wernegreen J.J."/>
        </authorList>
    </citation>
    <scope>NUCLEOTIDE SEQUENCE [LARGE SCALE GENOMIC DNA]</scope>
    <source>
        <strain evidence="13 14">BVAF</strain>
    </source>
</reference>
<dbReference type="SUPFAM" id="SSF50447">
    <property type="entry name" value="Translation proteins"/>
    <property type="match status" value="1"/>
</dbReference>